<evidence type="ECO:0000256" key="1">
    <source>
        <dbReference type="SAM" id="MobiDB-lite"/>
    </source>
</evidence>
<name>A0ABZ0CNW0_9BURK</name>
<evidence type="ECO:0000313" key="3">
    <source>
        <dbReference type="Proteomes" id="UP001303946"/>
    </source>
</evidence>
<organism evidence="2 3">
    <name type="scientific">Piscinibacter gummiphilus</name>
    <dbReference type="NCBI Taxonomy" id="946333"/>
    <lineage>
        <taxon>Bacteria</taxon>
        <taxon>Pseudomonadati</taxon>
        <taxon>Pseudomonadota</taxon>
        <taxon>Betaproteobacteria</taxon>
        <taxon>Burkholderiales</taxon>
        <taxon>Sphaerotilaceae</taxon>
        <taxon>Piscinibacter</taxon>
    </lineage>
</organism>
<accession>A0ABZ0CNW0</accession>
<sequence length="354" mass="38184">MQDSLFPEETQLAAPRPAPAPAATPVAAPEAPRRRGSKVLPCPPDESLVALARELPPRLRLGGSSWSYPGWRGLVWEGDHNESKLSREGLTAYAQHPLFRSVCIDRSFYRALTAQQYARYAAQVPDDFRFVVKAPASVTDATVRSENGRAVQENPVFLNAEIAIREFVEPALDGLGTKLGVLVFQLSPLPLPLLANLDEVFARLRALLQALPSLAAAPDAVVAVEARDPEFLTPAFAALLRDCGAAFCLGLQAKMPPIDGQLPMLRAMWPGPLVCRWNLNPVNGAYGYESAEKRYAPFDKIVDPDPHTRDTLARVIAATTAAGHNAFVTISNHAEGCAPLTAASLAQAVVSRRG</sequence>
<protein>
    <submittedName>
        <fullName evidence="2">DUF72 domain-containing protein</fullName>
    </submittedName>
</protein>
<keyword evidence="3" id="KW-1185">Reference proteome</keyword>
<dbReference type="Pfam" id="PF01904">
    <property type="entry name" value="DUF72"/>
    <property type="match status" value="1"/>
</dbReference>
<gene>
    <name evidence="2" type="ORF">RXV79_14840</name>
</gene>
<dbReference type="PANTHER" id="PTHR30348:SF14">
    <property type="entry name" value="BLR8050 PROTEIN"/>
    <property type="match status" value="1"/>
</dbReference>
<dbReference type="Gene3D" id="3.20.20.410">
    <property type="entry name" value="Protein of unknown function UPF0759"/>
    <property type="match status" value="1"/>
</dbReference>
<dbReference type="Proteomes" id="UP001303946">
    <property type="component" value="Chromosome"/>
</dbReference>
<reference evidence="2 3" key="1">
    <citation type="submission" date="2023-10" db="EMBL/GenBank/DDBJ databases">
        <title>Bacteria for the degradation of biodegradable plastic PBAT(Polybutylene adipate terephthalate).</title>
        <authorList>
            <person name="Weon H.-Y."/>
            <person name="Yeon J."/>
        </authorList>
    </citation>
    <scope>NUCLEOTIDE SEQUENCE [LARGE SCALE GENOMIC DNA]</scope>
    <source>
        <strain evidence="2 3">SBD 7-3</strain>
    </source>
</reference>
<dbReference type="EMBL" id="CP136336">
    <property type="protein sequence ID" value="WOB06201.1"/>
    <property type="molecule type" value="Genomic_DNA"/>
</dbReference>
<dbReference type="SUPFAM" id="SSF117396">
    <property type="entry name" value="TM1631-like"/>
    <property type="match status" value="1"/>
</dbReference>
<evidence type="ECO:0000313" key="2">
    <source>
        <dbReference type="EMBL" id="WOB06201.1"/>
    </source>
</evidence>
<proteinExistence type="predicted"/>
<feature type="region of interest" description="Disordered" evidence="1">
    <location>
        <begin position="1"/>
        <end position="40"/>
    </location>
</feature>
<dbReference type="InterPro" id="IPR036520">
    <property type="entry name" value="UPF0759_sf"/>
</dbReference>
<dbReference type="PANTHER" id="PTHR30348">
    <property type="entry name" value="UNCHARACTERIZED PROTEIN YECE"/>
    <property type="match status" value="1"/>
</dbReference>
<dbReference type="RefSeq" id="WP_316698557.1">
    <property type="nucleotide sequence ID" value="NZ_CP136336.1"/>
</dbReference>
<dbReference type="InterPro" id="IPR002763">
    <property type="entry name" value="DUF72"/>
</dbReference>